<sequence>MIITQRDFNSQPAGTEVRVKNGRRYDNAGIWIEPVTDLLQTPGSYGFNCKHQTIAQLVVMLAKILQTKRAADVEPERALNSFKLIHITEVQHTAAFKLRALRTGLHLCHNAGDQEYKSSSKHAEFDDYCSLVKEQVTLKLPNGENISGRSSDSVPVHVSHTEAQTESMDPVLSPMGLDPLGVVRALWF</sequence>
<protein>
    <submittedName>
        <fullName evidence="1">Uncharacterized protein</fullName>
    </submittedName>
</protein>
<organism evidence="1 2">
    <name type="scientific">Anas platyrhynchos</name>
    <name type="common">Mallard</name>
    <name type="synonym">Anas boschas</name>
    <dbReference type="NCBI Taxonomy" id="8839"/>
    <lineage>
        <taxon>Eukaryota</taxon>
        <taxon>Metazoa</taxon>
        <taxon>Chordata</taxon>
        <taxon>Craniata</taxon>
        <taxon>Vertebrata</taxon>
        <taxon>Euteleostomi</taxon>
        <taxon>Archelosauria</taxon>
        <taxon>Archosauria</taxon>
        <taxon>Dinosauria</taxon>
        <taxon>Saurischia</taxon>
        <taxon>Theropoda</taxon>
        <taxon>Coelurosauria</taxon>
        <taxon>Aves</taxon>
        <taxon>Neognathae</taxon>
        <taxon>Galloanserae</taxon>
        <taxon>Anseriformes</taxon>
        <taxon>Anatidae</taxon>
        <taxon>Anatinae</taxon>
        <taxon>Anas</taxon>
    </lineage>
</organism>
<keyword evidence="2" id="KW-1185">Reference proteome</keyword>
<evidence type="ECO:0000313" key="2">
    <source>
        <dbReference type="Proteomes" id="UP000296049"/>
    </source>
</evidence>
<name>R0LRM1_ANAPL</name>
<accession>R0LRM1</accession>
<evidence type="ECO:0000313" key="1">
    <source>
        <dbReference type="EMBL" id="EOB08364.1"/>
    </source>
</evidence>
<dbReference type="EMBL" id="KB742451">
    <property type="protein sequence ID" value="EOB08364.1"/>
    <property type="molecule type" value="Genomic_DNA"/>
</dbReference>
<proteinExistence type="predicted"/>
<gene>
    <name evidence="1" type="ORF">Anapl_07992</name>
</gene>
<dbReference type="AlphaFoldDB" id="R0LRM1"/>
<reference evidence="2" key="1">
    <citation type="journal article" date="2013" name="Nat. Genet.">
        <title>The duck genome and transcriptome provide insight into an avian influenza virus reservoir species.</title>
        <authorList>
            <person name="Huang Y."/>
            <person name="Li Y."/>
            <person name="Burt D.W."/>
            <person name="Chen H."/>
            <person name="Zhang Y."/>
            <person name="Qian W."/>
            <person name="Kim H."/>
            <person name="Gan S."/>
            <person name="Zhao Y."/>
            <person name="Li J."/>
            <person name="Yi K."/>
            <person name="Feng H."/>
            <person name="Zhu P."/>
            <person name="Li B."/>
            <person name="Liu Q."/>
            <person name="Fairley S."/>
            <person name="Magor K.E."/>
            <person name="Du Z."/>
            <person name="Hu X."/>
            <person name="Goodman L."/>
            <person name="Tafer H."/>
            <person name="Vignal A."/>
            <person name="Lee T."/>
            <person name="Kim K.W."/>
            <person name="Sheng Z."/>
            <person name="An Y."/>
            <person name="Searle S."/>
            <person name="Herrero J."/>
            <person name="Groenen M.A."/>
            <person name="Crooijmans R.P."/>
            <person name="Faraut T."/>
            <person name="Cai Q."/>
            <person name="Webster R.G."/>
            <person name="Aldridge J.R."/>
            <person name="Warren W.C."/>
            <person name="Bartschat S."/>
            <person name="Kehr S."/>
            <person name="Marz M."/>
            <person name="Stadler P.F."/>
            <person name="Smith J."/>
            <person name="Kraus R.H."/>
            <person name="Zhao Y."/>
            <person name="Ren L."/>
            <person name="Fei J."/>
            <person name="Morisson M."/>
            <person name="Kaiser P."/>
            <person name="Griffin D.K."/>
            <person name="Rao M."/>
            <person name="Pitel F."/>
            <person name="Wang J."/>
            <person name="Li N."/>
        </authorList>
    </citation>
    <scope>NUCLEOTIDE SEQUENCE [LARGE SCALE GENOMIC DNA]</scope>
</reference>
<dbReference type="Proteomes" id="UP000296049">
    <property type="component" value="Unassembled WGS sequence"/>
</dbReference>